<keyword evidence="3" id="KW-1185">Reference proteome</keyword>
<feature type="compositionally biased region" description="Acidic residues" evidence="1">
    <location>
        <begin position="52"/>
        <end position="73"/>
    </location>
</feature>
<evidence type="ECO:0000313" key="3">
    <source>
        <dbReference type="Proteomes" id="UP000807306"/>
    </source>
</evidence>
<dbReference type="EMBL" id="MU157840">
    <property type="protein sequence ID" value="KAF9530415.1"/>
    <property type="molecule type" value="Genomic_DNA"/>
</dbReference>
<dbReference type="AlphaFoldDB" id="A0A9P6EJV4"/>
<gene>
    <name evidence="2" type="ORF">CPB83DRAFT_850881</name>
</gene>
<evidence type="ECO:0000256" key="1">
    <source>
        <dbReference type="SAM" id="MobiDB-lite"/>
    </source>
</evidence>
<evidence type="ECO:0000313" key="2">
    <source>
        <dbReference type="EMBL" id="KAF9530415.1"/>
    </source>
</evidence>
<feature type="region of interest" description="Disordered" evidence="1">
    <location>
        <begin position="52"/>
        <end position="78"/>
    </location>
</feature>
<organism evidence="2 3">
    <name type="scientific">Crepidotus variabilis</name>
    <dbReference type="NCBI Taxonomy" id="179855"/>
    <lineage>
        <taxon>Eukaryota</taxon>
        <taxon>Fungi</taxon>
        <taxon>Dikarya</taxon>
        <taxon>Basidiomycota</taxon>
        <taxon>Agaricomycotina</taxon>
        <taxon>Agaricomycetes</taxon>
        <taxon>Agaricomycetidae</taxon>
        <taxon>Agaricales</taxon>
        <taxon>Agaricineae</taxon>
        <taxon>Crepidotaceae</taxon>
        <taxon>Crepidotus</taxon>
    </lineage>
</organism>
<name>A0A9P6EJV4_9AGAR</name>
<dbReference type="Proteomes" id="UP000807306">
    <property type="component" value="Unassembled WGS sequence"/>
</dbReference>
<sequence>MDRCSRQVPIQTLGISASYDLDQEDISLLREIVVDVPWDGHRRCYGNVLNEEEEESEVYSGESDSEEGSEDSEDYSHVQIQRSTEDLLFILRNGCM</sequence>
<reference evidence="2" key="1">
    <citation type="submission" date="2020-11" db="EMBL/GenBank/DDBJ databases">
        <authorList>
            <consortium name="DOE Joint Genome Institute"/>
            <person name="Ahrendt S."/>
            <person name="Riley R."/>
            <person name="Andreopoulos W."/>
            <person name="Labutti K."/>
            <person name="Pangilinan J."/>
            <person name="Ruiz-Duenas F.J."/>
            <person name="Barrasa J.M."/>
            <person name="Sanchez-Garcia M."/>
            <person name="Camarero S."/>
            <person name="Miyauchi S."/>
            <person name="Serrano A."/>
            <person name="Linde D."/>
            <person name="Babiker R."/>
            <person name="Drula E."/>
            <person name="Ayuso-Fernandez I."/>
            <person name="Pacheco R."/>
            <person name="Padilla G."/>
            <person name="Ferreira P."/>
            <person name="Barriuso J."/>
            <person name="Kellner H."/>
            <person name="Castanera R."/>
            <person name="Alfaro M."/>
            <person name="Ramirez L."/>
            <person name="Pisabarro A.G."/>
            <person name="Kuo A."/>
            <person name="Tritt A."/>
            <person name="Lipzen A."/>
            <person name="He G."/>
            <person name="Yan M."/>
            <person name="Ng V."/>
            <person name="Cullen D."/>
            <person name="Martin F."/>
            <person name="Rosso M.-N."/>
            <person name="Henrissat B."/>
            <person name="Hibbett D."/>
            <person name="Martinez A.T."/>
            <person name="Grigoriev I.V."/>
        </authorList>
    </citation>
    <scope>NUCLEOTIDE SEQUENCE</scope>
    <source>
        <strain evidence="2">CBS 506.95</strain>
    </source>
</reference>
<comment type="caution">
    <text evidence="2">The sequence shown here is derived from an EMBL/GenBank/DDBJ whole genome shotgun (WGS) entry which is preliminary data.</text>
</comment>
<accession>A0A9P6EJV4</accession>
<proteinExistence type="predicted"/>
<protein>
    <submittedName>
        <fullName evidence="2">Uncharacterized protein</fullName>
    </submittedName>
</protein>